<feature type="domain" description="AMP-dependent synthetase/ligase" evidence="6">
    <location>
        <begin position="27"/>
        <end position="411"/>
    </location>
</feature>
<evidence type="ECO:0000256" key="2">
    <source>
        <dbReference type="ARBA" id="ARBA00022598"/>
    </source>
</evidence>
<reference evidence="8 9" key="1">
    <citation type="journal article" date="2015" name="Int. J. Syst. Evol. Microbiol.">
        <title>Burkholderia monticola sp. nov., isolated from mountain soil.</title>
        <authorList>
            <person name="Baek I."/>
            <person name="Seo B."/>
            <person name="Lee I."/>
            <person name="Yi H."/>
            <person name="Chun J."/>
        </authorList>
    </citation>
    <scope>NUCLEOTIDE SEQUENCE [LARGE SCALE GENOMIC DNA]</scope>
    <source>
        <strain evidence="8 9">JC2948</strain>
    </source>
</reference>
<keyword evidence="2" id="KW-0436">Ligase</keyword>
<dbReference type="GO" id="GO:0070566">
    <property type="term" value="F:adenylyltransferase activity"/>
    <property type="evidence" value="ECO:0007669"/>
    <property type="project" value="TreeGrafter"/>
</dbReference>
<dbReference type="Proteomes" id="UP000075613">
    <property type="component" value="Unassembled WGS sequence"/>
</dbReference>
<dbReference type="EMBL" id="LRBG01000037">
    <property type="protein sequence ID" value="KXU84192.1"/>
    <property type="molecule type" value="Genomic_DNA"/>
</dbReference>
<dbReference type="GO" id="GO:0005886">
    <property type="term" value="C:plasma membrane"/>
    <property type="evidence" value="ECO:0007669"/>
    <property type="project" value="TreeGrafter"/>
</dbReference>
<dbReference type="InterPro" id="IPR025110">
    <property type="entry name" value="AMP-bd_C"/>
</dbReference>
<sequence>MDQTLVDAVSALPRGDARGLRFVSSHGDEHYYPYEALEREARKRARRLAALGLSKGERIALVILDPEAFILSFLGASFAGLVPVPIFPRGSLNFKTRTRYAETVSHIVRSAGARILLTSDSAKETIEDVLAVDTGLERIVTVEALDDGEPPACDLPAVQPDDLCFLQYTSGSTSLPKGVMVTHRNLLANARAFLGPRGIDLRKDDVYVSWLPLHHDMGLISVLGALICDLPSVLLATEAFVRRPGLWMEAITKYGGTISFAPNFAYALAARRTRDKDLEGLDLRPLRVAGCGAEPINAQALRDFCARFEPAGFRAEALLPCYGMAEATLAITFHDHGQPIVTDVVYASALGLGRAIPATHDTGLRSVELVGCGHPFPGHELRIVDESGQALPERCVGEIVTRGPSITVGYYGEADASAAAYRDGWLQTGDLGYVAGDQLYICGRSKDLIVIHGSNHYPQDIEWAVAELPSVQSRGVIAFSVMRDGDETLIVCAEGKPAEAATLRRAIAQKVAECAGLQVGHVAIVQAGSLPRTSSGKVQRRRTKAQFEAGELEEHT</sequence>
<dbReference type="STRING" id="1399968.CI15_27280"/>
<evidence type="ECO:0000256" key="3">
    <source>
        <dbReference type="ARBA" id="ARBA00022832"/>
    </source>
</evidence>
<evidence type="ECO:0000256" key="5">
    <source>
        <dbReference type="SAM" id="MobiDB-lite"/>
    </source>
</evidence>
<dbReference type="Gene3D" id="3.30.300.30">
    <property type="match status" value="1"/>
</dbReference>
<dbReference type="SUPFAM" id="SSF56801">
    <property type="entry name" value="Acetyl-CoA synthetase-like"/>
    <property type="match status" value="1"/>
</dbReference>
<name>A0A149PGR2_9BURK</name>
<evidence type="ECO:0000256" key="1">
    <source>
        <dbReference type="ARBA" id="ARBA00006432"/>
    </source>
</evidence>
<proteinExistence type="inferred from homology"/>
<feature type="region of interest" description="Disordered" evidence="5">
    <location>
        <begin position="535"/>
        <end position="556"/>
    </location>
</feature>
<dbReference type="GO" id="GO:0016874">
    <property type="term" value="F:ligase activity"/>
    <property type="evidence" value="ECO:0007669"/>
    <property type="project" value="UniProtKB-KW"/>
</dbReference>
<keyword evidence="4" id="KW-0443">Lipid metabolism</keyword>
<dbReference type="PANTHER" id="PTHR22754">
    <property type="entry name" value="DISCO-INTERACTING PROTEIN 2 DIP2 -RELATED"/>
    <property type="match status" value="1"/>
</dbReference>
<accession>A0A149PGR2</accession>
<dbReference type="CDD" id="cd05931">
    <property type="entry name" value="FAAL"/>
    <property type="match status" value="1"/>
</dbReference>
<keyword evidence="3" id="KW-0276">Fatty acid metabolism</keyword>
<dbReference type="FunFam" id="3.40.50.12780:FF:000013">
    <property type="entry name" value="Long-chain-fatty-acid--AMP ligase FadD32"/>
    <property type="match status" value="1"/>
</dbReference>
<keyword evidence="9" id="KW-1185">Reference proteome</keyword>
<dbReference type="OrthoDB" id="6297021at2"/>
<dbReference type="RefSeq" id="WP_062133905.1">
    <property type="nucleotide sequence ID" value="NZ_LRBG01000037.1"/>
</dbReference>
<dbReference type="InterPro" id="IPR045851">
    <property type="entry name" value="AMP-bd_C_sf"/>
</dbReference>
<evidence type="ECO:0000313" key="9">
    <source>
        <dbReference type="Proteomes" id="UP000075613"/>
    </source>
</evidence>
<evidence type="ECO:0000259" key="7">
    <source>
        <dbReference type="Pfam" id="PF23024"/>
    </source>
</evidence>
<dbReference type="Pfam" id="PF00501">
    <property type="entry name" value="AMP-binding"/>
    <property type="match status" value="1"/>
</dbReference>
<feature type="domain" description="AMP-binding enzyme C-terminal" evidence="7">
    <location>
        <begin position="447"/>
        <end position="554"/>
    </location>
</feature>
<dbReference type="PROSITE" id="PS00455">
    <property type="entry name" value="AMP_BINDING"/>
    <property type="match status" value="1"/>
</dbReference>
<organism evidence="8 9">
    <name type="scientific">Paraburkholderia monticola</name>
    <dbReference type="NCBI Taxonomy" id="1399968"/>
    <lineage>
        <taxon>Bacteria</taxon>
        <taxon>Pseudomonadati</taxon>
        <taxon>Pseudomonadota</taxon>
        <taxon>Betaproteobacteria</taxon>
        <taxon>Burkholderiales</taxon>
        <taxon>Burkholderiaceae</taxon>
        <taxon>Paraburkholderia</taxon>
    </lineage>
</organism>
<comment type="similarity">
    <text evidence="1">Belongs to the ATP-dependent AMP-binding enzyme family.</text>
</comment>
<dbReference type="Pfam" id="PF23024">
    <property type="entry name" value="AMP-dom_DIP2-like"/>
    <property type="match status" value="1"/>
</dbReference>
<dbReference type="InterPro" id="IPR000873">
    <property type="entry name" value="AMP-dep_synth/lig_dom"/>
</dbReference>
<comment type="caution">
    <text evidence="8">The sequence shown here is derived from an EMBL/GenBank/DDBJ whole genome shotgun (WGS) entry which is preliminary data.</text>
</comment>
<dbReference type="AlphaFoldDB" id="A0A149PGR2"/>
<dbReference type="InterPro" id="IPR042099">
    <property type="entry name" value="ANL_N_sf"/>
</dbReference>
<dbReference type="GO" id="GO:0071766">
    <property type="term" value="P:Actinobacterium-type cell wall biogenesis"/>
    <property type="evidence" value="ECO:0007669"/>
    <property type="project" value="UniProtKB-ARBA"/>
</dbReference>
<dbReference type="PANTHER" id="PTHR22754:SF32">
    <property type="entry name" value="DISCO-INTERACTING PROTEIN 2"/>
    <property type="match status" value="1"/>
</dbReference>
<dbReference type="InterPro" id="IPR040097">
    <property type="entry name" value="FAAL/FAAC"/>
</dbReference>
<dbReference type="InterPro" id="IPR020845">
    <property type="entry name" value="AMP-binding_CS"/>
</dbReference>
<dbReference type="GO" id="GO:0006633">
    <property type="term" value="P:fatty acid biosynthetic process"/>
    <property type="evidence" value="ECO:0007669"/>
    <property type="project" value="TreeGrafter"/>
</dbReference>
<evidence type="ECO:0000259" key="6">
    <source>
        <dbReference type="Pfam" id="PF00501"/>
    </source>
</evidence>
<dbReference type="Gene3D" id="3.40.50.12780">
    <property type="entry name" value="N-terminal domain of ligase-like"/>
    <property type="match status" value="1"/>
</dbReference>
<evidence type="ECO:0000313" key="8">
    <source>
        <dbReference type="EMBL" id="KXU84192.1"/>
    </source>
</evidence>
<protein>
    <submittedName>
        <fullName evidence="8">AMP-dependent synthetase</fullName>
    </submittedName>
</protein>
<evidence type="ECO:0000256" key="4">
    <source>
        <dbReference type="ARBA" id="ARBA00023098"/>
    </source>
</evidence>
<gene>
    <name evidence="8" type="ORF">CI15_27280</name>
</gene>